<protein>
    <recommendedName>
        <fullName evidence="4">Phage T7 capsid assembly protein</fullName>
    </recommendedName>
</protein>
<gene>
    <name evidence="2" type="ORF">SAMN05216227_102047</name>
</gene>
<dbReference type="STRING" id="1077947.SAMN05216227_102047"/>
<evidence type="ECO:0008006" key="4">
    <source>
        <dbReference type="Google" id="ProtNLM"/>
    </source>
</evidence>
<proteinExistence type="predicted"/>
<evidence type="ECO:0000313" key="2">
    <source>
        <dbReference type="EMBL" id="SEN68041.1"/>
    </source>
</evidence>
<sequence>MTTPEDKSLAVQGATEDTTNGTSKDIVGNTPPVADTNVAPVKPTDAEAAAAAAKQAVDDAAAVAAAKAEDDTTAEDNPLDTDAWGTTGDPAGDAVMEIMQNAGMTPADAKAMMYDAITAGDVTKVDQAALIEKVGKARAALILAGTENFIGKQAAKGASILKDVHGSVGGEDNWKQLAAWAKTGVPEAELSEYRGMIDAGGAQARFAAQEILGRYNAVDSNNSIGDAAQITPDTNAAPANRQLTRAEYYAETAKANAKGDTVAINEIQKARERGRAAGI</sequence>
<reference evidence="2 3" key="1">
    <citation type="submission" date="2016-10" db="EMBL/GenBank/DDBJ databases">
        <authorList>
            <person name="de Groot N.N."/>
        </authorList>
    </citation>
    <scope>NUCLEOTIDE SEQUENCE [LARGE SCALE GENOMIC DNA]</scope>
    <source>
        <strain evidence="2 3">CGMCC 1.10836</strain>
    </source>
</reference>
<organism evidence="2 3">
    <name type="scientific">Pseudorhodobacter antarcticus</name>
    <dbReference type="NCBI Taxonomy" id="1077947"/>
    <lineage>
        <taxon>Bacteria</taxon>
        <taxon>Pseudomonadati</taxon>
        <taxon>Pseudomonadota</taxon>
        <taxon>Alphaproteobacteria</taxon>
        <taxon>Rhodobacterales</taxon>
        <taxon>Paracoccaceae</taxon>
        <taxon>Pseudorhodobacter</taxon>
    </lineage>
</organism>
<dbReference type="Proteomes" id="UP000183002">
    <property type="component" value="Unassembled WGS sequence"/>
</dbReference>
<dbReference type="AlphaFoldDB" id="A0A1H8II40"/>
<keyword evidence="3" id="KW-1185">Reference proteome</keyword>
<feature type="region of interest" description="Disordered" evidence="1">
    <location>
        <begin position="64"/>
        <end position="84"/>
    </location>
</feature>
<name>A0A1H8II40_9RHOB</name>
<feature type="region of interest" description="Disordered" evidence="1">
    <location>
        <begin position="1"/>
        <end position="39"/>
    </location>
</feature>
<accession>A0A1H8II40</accession>
<dbReference type="EMBL" id="FOCO01000020">
    <property type="protein sequence ID" value="SEN68041.1"/>
    <property type="molecule type" value="Genomic_DNA"/>
</dbReference>
<evidence type="ECO:0000256" key="1">
    <source>
        <dbReference type="SAM" id="MobiDB-lite"/>
    </source>
</evidence>
<dbReference type="RefSeq" id="WP_050519955.1">
    <property type="nucleotide sequence ID" value="NZ_FOCO01000020.1"/>
</dbReference>
<evidence type="ECO:0000313" key="3">
    <source>
        <dbReference type="Proteomes" id="UP000183002"/>
    </source>
</evidence>